<evidence type="ECO:0000313" key="2">
    <source>
        <dbReference type="Proteomes" id="UP001235939"/>
    </source>
</evidence>
<reference evidence="1 2" key="1">
    <citation type="submission" date="2022-01" db="EMBL/GenBank/DDBJ databases">
        <title>A chromosomal length assembly of Cordylochernes scorpioides.</title>
        <authorList>
            <person name="Zeh D."/>
            <person name="Zeh J."/>
        </authorList>
    </citation>
    <scope>NUCLEOTIDE SEQUENCE [LARGE SCALE GENOMIC DNA]</scope>
    <source>
        <strain evidence="1">IN4F17</strain>
        <tissue evidence="1">Whole Body</tissue>
    </source>
</reference>
<dbReference type="EMBL" id="CP092880">
    <property type="protein sequence ID" value="UYV79658.1"/>
    <property type="molecule type" value="Genomic_DNA"/>
</dbReference>
<name>A0ABY6LF31_9ARAC</name>
<evidence type="ECO:0008006" key="3">
    <source>
        <dbReference type="Google" id="ProtNLM"/>
    </source>
</evidence>
<dbReference type="Proteomes" id="UP001235939">
    <property type="component" value="Chromosome 18"/>
</dbReference>
<accession>A0ABY6LF31</accession>
<dbReference type="PANTHER" id="PTHR36688:SF1">
    <property type="entry name" value="ENDONUCLEASE_EXONUCLEASE_PHOSPHATASE DOMAIN-CONTAINING PROTEIN"/>
    <property type="match status" value="1"/>
</dbReference>
<sequence length="326" mass="37333">MDTHPGIELRIKARLKKDDLLYQRPERLHRTTSWNVWNFKKDLYVNSENSDSGPPTTAKWIKITHSEHPKYLGIHLDRTLTFKTHLTKLKGKLSSHNNILHKLAGSSWGSDANTLCTSALALIFSTAEYCAPVWEGSCHTKLIDTQLNFTLRIITGVCQPTRIDWLPVLAHISPPELRRKEATKKTYQKLLDSPELEINPILQSPLNHRLKSRKPIWSRGNQLLSQNFKISEAWTNSWIRSDIPNKNLITSPSVKIPGFSLPRREWVLLNRFRTGQGRCAELMKLWGYTKDPNCACNVPQSMSHILDDCPLYKFNGGISILSPRKP</sequence>
<organism evidence="1 2">
    <name type="scientific">Cordylochernes scorpioides</name>
    <dbReference type="NCBI Taxonomy" id="51811"/>
    <lineage>
        <taxon>Eukaryota</taxon>
        <taxon>Metazoa</taxon>
        <taxon>Ecdysozoa</taxon>
        <taxon>Arthropoda</taxon>
        <taxon>Chelicerata</taxon>
        <taxon>Arachnida</taxon>
        <taxon>Pseudoscorpiones</taxon>
        <taxon>Cheliferoidea</taxon>
        <taxon>Chernetidae</taxon>
        <taxon>Cordylochernes</taxon>
    </lineage>
</organism>
<keyword evidence="2" id="KW-1185">Reference proteome</keyword>
<protein>
    <recommendedName>
        <fullName evidence="3">RNA-directed DNA polymerase from mobile element jockey</fullName>
    </recommendedName>
</protein>
<evidence type="ECO:0000313" key="1">
    <source>
        <dbReference type="EMBL" id="UYV79658.1"/>
    </source>
</evidence>
<proteinExistence type="predicted"/>
<gene>
    <name evidence="1" type="ORF">LAZ67_18000199</name>
</gene>
<dbReference type="InterPro" id="IPR052560">
    <property type="entry name" value="RdDP_mobile_element"/>
</dbReference>
<dbReference type="PANTHER" id="PTHR36688">
    <property type="entry name" value="ENDO/EXONUCLEASE/PHOSPHATASE DOMAIN-CONTAINING PROTEIN"/>
    <property type="match status" value="1"/>
</dbReference>